<gene>
    <name evidence="8" type="primary">chrA</name>
    <name evidence="8" type="ORF">H8R26_08600</name>
</gene>
<evidence type="ECO:0000256" key="5">
    <source>
        <dbReference type="ARBA" id="ARBA00022989"/>
    </source>
</evidence>
<comment type="similarity">
    <text evidence="2">Belongs to the chromate ion transporter (CHR) (TC 2.A.51) family.</text>
</comment>
<dbReference type="Pfam" id="PF02417">
    <property type="entry name" value="Chromate_transp"/>
    <property type="match status" value="2"/>
</dbReference>
<evidence type="ECO:0000256" key="6">
    <source>
        <dbReference type="ARBA" id="ARBA00023136"/>
    </source>
</evidence>
<evidence type="ECO:0000256" key="1">
    <source>
        <dbReference type="ARBA" id="ARBA00004651"/>
    </source>
</evidence>
<keyword evidence="5 7" id="KW-1133">Transmembrane helix</keyword>
<evidence type="ECO:0000256" key="4">
    <source>
        <dbReference type="ARBA" id="ARBA00022692"/>
    </source>
</evidence>
<protein>
    <submittedName>
        <fullName evidence="8">Chromate efflux transporter</fullName>
    </submittedName>
</protein>
<evidence type="ECO:0000313" key="9">
    <source>
        <dbReference type="Proteomes" id="UP000621670"/>
    </source>
</evidence>
<comment type="subcellular location">
    <subcellularLocation>
        <location evidence="1">Cell membrane</location>
        <topology evidence="1">Multi-pass membrane protein</topology>
    </subcellularLocation>
</comment>
<comment type="caution">
    <text evidence="8">The sequence shown here is derived from an EMBL/GenBank/DDBJ whole genome shotgun (WGS) entry which is preliminary data.</text>
</comment>
<name>A0ABR7JG51_9FLAO</name>
<feature type="transmembrane region" description="Helical" evidence="7">
    <location>
        <begin position="143"/>
        <end position="163"/>
    </location>
</feature>
<feature type="transmembrane region" description="Helical" evidence="7">
    <location>
        <begin position="309"/>
        <end position="334"/>
    </location>
</feature>
<dbReference type="NCBIfam" id="TIGR00937">
    <property type="entry name" value="2A51"/>
    <property type="match status" value="1"/>
</dbReference>
<keyword evidence="4 7" id="KW-0812">Transmembrane</keyword>
<proteinExistence type="inferred from homology"/>
<organism evidence="8 9">
    <name type="scientific">Flavobacterium turcicum</name>
    <dbReference type="NCBI Taxonomy" id="2764718"/>
    <lineage>
        <taxon>Bacteria</taxon>
        <taxon>Pseudomonadati</taxon>
        <taxon>Bacteroidota</taxon>
        <taxon>Flavobacteriia</taxon>
        <taxon>Flavobacteriales</taxon>
        <taxon>Flavobacteriaceae</taxon>
        <taxon>Flavobacterium</taxon>
    </lineage>
</organism>
<feature type="transmembrane region" description="Helical" evidence="7">
    <location>
        <begin position="340"/>
        <end position="356"/>
    </location>
</feature>
<feature type="transmembrane region" description="Helical" evidence="7">
    <location>
        <begin position="276"/>
        <end position="297"/>
    </location>
</feature>
<feature type="transmembrane region" description="Helical" evidence="7">
    <location>
        <begin position="82"/>
        <end position="104"/>
    </location>
</feature>
<keyword evidence="6 7" id="KW-0472">Membrane</keyword>
<sequence length="378" mass="40780">MTQKSSVPLKEIAGLFLKLGIIGFGGPPAHIAMMQDEVVAKRKWFSEQHFLDLIGATNLIPGPNSTEMAIHIGYEKGGWKGLLIAGLCFISPAVLITAFLAWSYKEYGQTPAVQPFLYGIKPAIIAIIIAAVFPLAKKSLKTVTLALIGLLVLLGSLLHYYEIYLLFGAGFVGLFLKYWNSNGAFRSNCMLPLVALPTTTGTLLASTNAKLFWIFLKIGAILYGSGYVLFAFLDTELVATGLLTRQQLIDAIAIGQFTPGPVFSSVTFIGYQINEWTGAIVATVGIFLPSFVFVALLNPLVSKMRNSVLFAAFLDAVNVASVAIIVSVCWSMGAESILDWKTLLIAVLSMLILLVYKKLNSALVVVGSSLLGYLLSLL</sequence>
<dbReference type="PIRSF" id="PIRSF004810">
    <property type="entry name" value="ChrA"/>
    <property type="match status" value="1"/>
</dbReference>
<keyword evidence="3" id="KW-1003">Cell membrane</keyword>
<evidence type="ECO:0000256" key="2">
    <source>
        <dbReference type="ARBA" id="ARBA00005262"/>
    </source>
</evidence>
<evidence type="ECO:0000256" key="3">
    <source>
        <dbReference type="ARBA" id="ARBA00022475"/>
    </source>
</evidence>
<dbReference type="PANTHER" id="PTHR33567:SF3">
    <property type="entry name" value="CHROMATE ION TRANSPORTER (EUROFUNG)"/>
    <property type="match status" value="1"/>
</dbReference>
<dbReference type="PANTHER" id="PTHR33567">
    <property type="entry name" value="CHROMATE ION TRANSPORTER (EUROFUNG)"/>
    <property type="match status" value="1"/>
</dbReference>
<dbReference type="InterPro" id="IPR003370">
    <property type="entry name" value="Chromate_transpt"/>
</dbReference>
<feature type="transmembrane region" description="Helical" evidence="7">
    <location>
        <begin position="12"/>
        <end position="33"/>
    </location>
</feature>
<keyword evidence="9" id="KW-1185">Reference proteome</keyword>
<evidence type="ECO:0000256" key="7">
    <source>
        <dbReference type="SAM" id="Phobius"/>
    </source>
</evidence>
<feature type="transmembrane region" description="Helical" evidence="7">
    <location>
        <begin position="116"/>
        <end position="136"/>
    </location>
</feature>
<dbReference type="RefSeq" id="WP_166136779.1">
    <property type="nucleotide sequence ID" value="NZ_JAAOBY010000005.1"/>
</dbReference>
<reference evidence="8 9" key="1">
    <citation type="submission" date="2020-08" db="EMBL/GenBank/DDBJ databases">
        <title>Description of novel Flavobacterium F-400 isolate.</title>
        <authorList>
            <person name="Saticioglu I."/>
            <person name="Duman M."/>
            <person name="Altun S."/>
        </authorList>
    </citation>
    <scope>NUCLEOTIDE SEQUENCE [LARGE SCALE GENOMIC DNA]</scope>
    <source>
        <strain evidence="8 9">F-400</strain>
    </source>
</reference>
<accession>A0ABR7JG51</accession>
<feature type="transmembrane region" description="Helical" evidence="7">
    <location>
        <begin position="211"/>
        <end position="233"/>
    </location>
</feature>
<dbReference type="InterPro" id="IPR014047">
    <property type="entry name" value="Chr_Tranpt_l_chain"/>
</dbReference>
<dbReference type="EMBL" id="JACRUM010000004">
    <property type="protein sequence ID" value="MBC5863480.1"/>
    <property type="molecule type" value="Genomic_DNA"/>
</dbReference>
<dbReference type="Proteomes" id="UP000621670">
    <property type="component" value="Unassembled WGS sequence"/>
</dbReference>
<evidence type="ECO:0000313" key="8">
    <source>
        <dbReference type="EMBL" id="MBC5863480.1"/>
    </source>
</evidence>